<dbReference type="OrthoDB" id="2971753at2"/>
<feature type="chain" id="PRO_5038751064" evidence="1">
    <location>
        <begin position="20"/>
        <end position="173"/>
    </location>
</feature>
<evidence type="ECO:0000256" key="1">
    <source>
        <dbReference type="SAM" id="SignalP"/>
    </source>
</evidence>
<evidence type="ECO:0000313" key="3">
    <source>
        <dbReference type="Proteomes" id="UP000247922"/>
    </source>
</evidence>
<keyword evidence="3" id="KW-1185">Reference proteome</keyword>
<dbReference type="Proteomes" id="UP000247922">
    <property type="component" value="Unassembled WGS sequence"/>
</dbReference>
<protein>
    <submittedName>
        <fullName evidence="2">Uncharacterized protein</fullName>
    </submittedName>
</protein>
<evidence type="ECO:0000313" key="2">
    <source>
        <dbReference type="EMBL" id="PXW93036.1"/>
    </source>
</evidence>
<feature type="signal peptide" evidence="1">
    <location>
        <begin position="1"/>
        <end position="19"/>
    </location>
</feature>
<sequence length="173" mass="19575">MMKKIIGLLIISTVMILSGCNEDAASTDGDETPEVDGYRYPTEEVEKAFAEASFTATLPERLPIPVAYVVYDHYFLDGVEILDLSFYSDQNDLLTIQIKDGETTACATLETVQVNGVQEACFYQSDFVQQLVVIDQPLIYQIEYRKGMREDDAEELYPIEQRHLVEISEAIRS</sequence>
<dbReference type="EMBL" id="QJJR01000001">
    <property type="protein sequence ID" value="PXW93036.1"/>
    <property type="molecule type" value="Genomic_DNA"/>
</dbReference>
<accession>A0A2V3WDP7</accession>
<dbReference type="AlphaFoldDB" id="A0A2V3WDP7"/>
<dbReference type="PROSITE" id="PS51257">
    <property type="entry name" value="PROKAR_LIPOPROTEIN"/>
    <property type="match status" value="1"/>
</dbReference>
<organism evidence="2 3">
    <name type="scientific">Streptohalobacillus salinus</name>
    <dbReference type="NCBI Taxonomy" id="621096"/>
    <lineage>
        <taxon>Bacteria</taxon>
        <taxon>Bacillati</taxon>
        <taxon>Bacillota</taxon>
        <taxon>Bacilli</taxon>
        <taxon>Bacillales</taxon>
        <taxon>Bacillaceae</taxon>
        <taxon>Streptohalobacillus</taxon>
    </lineage>
</organism>
<comment type="caution">
    <text evidence="2">The sequence shown here is derived from an EMBL/GenBank/DDBJ whole genome shotgun (WGS) entry which is preliminary data.</text>
</comment>
<keyword evidence="1" id="KW-0732">Signal</keyword>
<gene>
    <name evidence="2" type="ORF">DES38_101117</name>
</gene>
<proteinExistence type="predicted"/>
<dbReference type="RefSeq" id="WP_146206340.1">
    <property type="nucleotide sequence ID" value="NZ_QJJR01000001.1"/>
</dbReference>
<name>A0A2V3WDP7_9BACI</name>
<reference evidence="2 3" key="1">
    <citation type="submission" date="2018-05" db="EMBL/GenBank/DDBJ databases">
        <title>Genomic Encyclopedia of Type Strains, Phase IV (KMG-IV): sequencing the most valuable type-strain genomes for metagenomic binning, comparative biology and taxonomic classification.</title>
        <authorList>
            <person name="Goeker M."/>
        </authorList>
    </citation>
    <scope>NUCLEOTIDE SEQUENCE [LARGE SCALE GENOMIC DNA]</scope>
    <source>
        <strain evidence="2 3">DSM 22440</strain>
    </source>
</reference>